<dbReference type="InterPro" id="IPR014722">
    <property type="entry name" value="Rib_uL2_dom2"/>
</dbReference>
<gene>
    <name evidence="5" type="ORF">CUNI_LOCUS15810</name>
</gene>
<dbReference type="OrthoDB" id="359154at2759"/>
<evidence type="ECO:0000259" key="4">
    <source>
        <dbReference type="Pfam" id="PF17136"/>
    </source>
</evidence>
<evidence type="ECO:0000313" key="6">
    <source>
        <dbReference type="Proteomes" id="UP000678393"/>
    </source>
</evidence>
<comment type="caution">
    <text evidence="5">The sequence shown here is derived from an EMBL/GenBank/DDBJ whole genome shotgun (WGS) entry which is preliminary data.</text>
</comment>
<dbReference type="InterPro" id="IPR041988">
    <property type="entry name" value="Ribosomal_uL24_KOW"/>
</dbReference>
<accession>A0A8S3ZRM7</accession>
<dbReference type="EMBL" id="CAJHNH020003913">
    <property type="protein sequence ID" value="CAG5130252.1"/>
    <property type="molecule type" value="Genomic_DNA"/>
</dbReference>
<dbReference type="InterPro" id="IPR003256">
    <property type="entry name" value="Ribosomal_uL24"/>
</dbReference>
<dbReference type="AlphaFoldDB" id="A0A8S3ZRM7"/>
<feature type="non-terminal residue" evidence="5">
    <location>
        <position position="1"/>
    </location>
</feature>
<dbReference type="GO" id="GO:0003735">
    <property type="term" value="F:structural constituent of ribosome"/>
    <property type="evidence" value="ECO:0007669"/>
    <property type="project" value="InterPro"/>
</dbReference>
<keyword evidence="6" id="KW-1185">Reference proteome</keyword>
<keyword evidence="3" id="KW-0687">Ribonucleoprotein</keyword>
<comment type="similarity">
    <text evidence="1">Belongs to the universal ribosomal protein uL24 family.</text>
</comment>
<reference evidence="5" key="1">
    <citation type="submission" date="2021-04" db="EMBL/GenBank/DDBJ databases">
        <authorList>
            <consortium name="Molecular Ecology Group"/>
        </authorList>
    </citation>
    <scope>NUCLEOTIDE SEQUENCE</scope>
</reference>
<dbReference type="PANTHER" id="PTHR12903">
    <property type="entry name" value="MITOCHONDRIAL RIBOSOMAL PROTEIN L24"/>
    <property type="match status" value="1"/>
</dbReference>
<evidence type="ECO:0000313" key="5">
    <source>
        <dbReference type="EMBL" id="CAG5130252.1"/>
    </source>
</evidence>
<organism evidence="5 6">
    <name type="scientific">Candidula unifasciata</name>
    <dbReference type="NCBI Taxonomy" id="100452"/>
    <lineage>
        <taxon>Eukaryota</taxon>
        <taxon>Metazoa</taxon>
        <taxon>Spiralia</taxon>
        <taxon>Lophotrochozoa</taxon>
        <taxon>Mollusca</taxon>
        <taxon>Gastropoda</taxon>
        <taxon>Heterobranchia</taxon>
        <taxon>Euthyneura</taxon>
        <taxon>Panpulmonata</taxon>
        <taxon>Eupulmonata</taxon>
        <taxon>Stylommatophora</taxon>
        <taxon>Helicina</taxon>
        <taxon>Helicoidea</taxon>
        <taxon>Geomitridae</taxon>
        <taxon>Candidula</taxon>
    </lineage>
</organism>
<dbReference type="InterPro" id="IPR057264">
    <property type="entry name" value="Ribosomal_uL24_C"/>
</dbReference>
<sequence>VQILKGIDKGKQGVVCWLIKERNWCYVEGLNCFYRWLNRSANNPGLLTKVEKPLLVTTEVSLLDPSDMQPTGVEWRYDADGNRVRVSLRSGRIIPMPRKALDEAEDYVDKNDYIEQIWDTKEKELTKVTFQPVASSFEQDIMNSMGIKEDRKRAPKFYY</sequence>
<evidence type="ECO:0000256" key="3">
    <source>
        <dbReference type="ARBA" id="ARBA00023274"/>
    </source>
</evidence>
<proteinExistence type="inferred from homology"/>
<dbReference type="GO" id="GO:0006412">
    <property type="term" value="P:translation"/>
    <property type="evidence" value="ECO:0007669"/>
    <property type="project" value="InterPro"/>
</dbReference>
<dbReference type="GO" id="GO:0005840">
    <property type="term" value="C:ribosome"/>
    <property type="evidence" value="ECO:0007669"/>
    <property type="project" value="UniProtKB-KW"/>
</dbReference>
<dbReference type="InterPro" id="IPR008991">
    <property type="entry name" value="Translation_prot_SH3-like_sf"/>
</dbReference>
<evidence type="ECO:0000256" key="2">
    <source>
        <dbReference type="ARBA" id="ARBA00022980"/>
    </source>
</evidence>
<dbReference type="Pfam" id="PF17136">
    <property type="entry name" value="ribosomal_L24"/>
    <property type="match status" value="1"/>
</dbReference>
<name>A0A8S3ZRM7_9EUPU</name>
<feature type="domain" description="Large ribosomal subunit protein uL24 C-terminal" evidence="4">
    <location>
        <begin position="38"/>
        <end position="94"/>
    </location>
</feature>
<dbReference type="GO" id="GO:0003723">
    <property type="term" value="F:RNA binding"/>
    <property type="evidence" value="ECO:0007669"/>
    <property type="project" value="InterPro"/>
</dbReference>
<evidence type="ECO:0000256" key="1">
    <source>
        <dbReference type="ARBA" id="ARBA00010618"/>
    </source>
</evidence>
<dbReference type="Gene3D" id="2.30.30.30">
    <property type="match status" value="1"/>
</dbReference>
<keyword evidence="2" id="KW-0689">Ribosomal protein</keyword>
<dbReference type="GO" id="GO:1990904">
    <property type="term" value="C:ribonucleoprotein complex"/>
    <property type="evidence" value="ECO:0007669"/>
    <property type="project" value="UniProtKB-KW"/>
</dbReference>
<protein>
    <recommendedName>
        <fullName evidence="4">Large ribosomal subunit protein uL24 C-terminal domain-containing protein</fullName>
    </recommendedName>
</protein>
<dbReference type="CDD" id="cd06089">
    <property type="entry name" value="KOW_RPL26"/>
    <property type="match status" value="1"/>
</dbReference>
<dbReference type="SUPFAM" id="SSF50104">
    <property type="entry name" value="Translation proteins SH3-like domain"/>
    <property type="match status" value="1"/>
</dbReference>
<dbReference type="Proteomes" id="UP000678393">
    <property type="component" value="Unassembled WGS sequence"/>
</dbReference>